<proteinExistence type="predicted"/>
<dbReference type="RefSeq" id="WP_063379904.1">
    <property type="nucleotide sequence ID" value="NZ_AUXX01000004.1"/>
</dbReference>
<accession>A0A162BBI0</accession>
<dbReference type="Proteomes" id="UP000076661">
    <property type="component" value="Unassembled WGS sequence"/>
</dbReference>
<dbReference type="PROSITE" id="PS51257">
    <property type="entry name" value="PROKAR_LIPOPROTEIN"/>
    <property type="match status" value="1"/>
</dbReference>
<organism evidence="1 2">
    <name type="scientific">Pseudoalteromonas luteoviolacea S4060-1</name>
    <dbReference type="NCBI Taxonomy" id="1365257"/>
    <lineage>
        <taxon>Bacteria</taxon>
        <taxon>Pseudomonadati</taxon>
        <taxon>Pseudomonadota</taxon>
        <taxon>Gammaproteobacteria</taxon>
        <taxon>Alteromonadales</taxon>
        <taxon>Pseudoalteromonadaceae</taxon>
        <taxon>Pseudoalteromonas</taxon>
    </lineage>
</organism>
<sequence>MKKLIVLQCITVMLSASGCVYSPKKHVYYDKACKLEREVTEVSSDYLYKPKDGQLPAIPSNLLGPAIIMASSSIVSAVTYAFNNSIESVEHRKACLDKGINPRTKKPLHPRENTGPSLCKSNDLCAIERAY</sequence>
<gene>
    <name evidence="1" type="ORF">N478_10960</name>
</gene>
<evidence type="ECO:0000313" key="2">
    <source>
        <dbReference type="Proteomes" id="UP000076661"/>
    </source>
</evidence>
<protein>
    <recommendedName>
        <fullName evidence="3">Lipoprotein</fullName>
    </recommendedName>
</protein>
<evidence type="ECO:0008006" key="3">
    <source>
        <dbReference type="Google" id="ProtNLM"/>
    </source>
</evidence>
<dbReference type="PATRIC" id="fig|1365257.3.peg.582"/>
<evidence type="ECO:0000313" key="1">
    <source>
        <dbReference type="EMBL" id="KZN69658.1"/>
    </source>
</evidence>
<dbReference type="EMBL" id="AUXX01000004">
    <property type="protein sequence ID" value="KZN69658.1"/>
    <property type="molecule type" value="Genomic_DNA"/>
</dbReference>
<reference evidence="1 2" key="1">
    <citation type="submission" date="2013-07" db="EMBL/GenBank/DDBJ databases">
        <title>Comparative Genomic and Metabolomic Analysis of Twelve Strains of Pseudoalteromonas luteoviolacea.</title>
        <authorList>
            <person name="Vynne N.G."/>
            <person name="Mansson M."/>
            <person name="Gram L."/>
        </authorList>
    </citation>
    <scope>NUCLEOTIDE SEQUENCE [LARGE SCALE GENOMIC DNA]</scope>
    <source>
        <strain evidence="1 2">S4060-1</strain>
    </source>
</reference>
<name>A0A162BBI0_9GAMM</name>
<comment type="caution">
    <text evidence="1">The sequence shown here is derived from an EMBL/GenBank/DDBJ whole genome shotgun (WGS) entry which is preliminary data.</text>
</comment>
<dbReference type="AlphaFoldDB" id="A0A162BBI0"/>